<keyword evidence="3" id="KW-0804">Transcription</keyword>
<dbReference type="PANTHER" id="PTHR33164">
    <property type="entry name" value="TRANSCRIPTIONAL REGULATOR, MARR FAMILY"/>
    <property type="match status" value="1"/>
</dbReference>
<dbReference type="SMART" id="SM00347">
    <property type="entry name" value="HTH_MARR"/>
    <property type="match status" value="1"/>
</dbReference>
<dbReference type="Gene3D" id="1.10.10.10">
    <property type="entry name" value="Winged helix-like DNA-binding domain superfamily/Winged helix DNA-binding domain"/>
    <property type="match status" value="1"/>
</dbReference>
<dbReference type="PROSITE" id="PS50995">
    <property type="entry name" value="HTH_MARR_2"/>
    <property type="match status" value="1"/>
</dbReference>
<evidence type="ECO:0000313" key="5">
    <source>
        <dbReference type="EMBL" id="MBW7457763.1"/>
    </source>
</evidence>
<evidence type="ECO:0000256" key="1">
    <source>
        <dbReference type="ARBA" id="ARBA00023015"/>
    </source>
</evidence>
<keyword evidence="2" id="KW-0238">DNA-binding</keyword>
<dbReference type="PROSITE" id="PS01117">
    <property type="entry name" value="HTH_MARR_1"/>
    <property type="match status" value="1"/>
</dbReference>
<dbReference type="InterPro" id="IPR023187">
    <property type="entry name" value="Tscrpt_reg_MarR-type_CS"/>
</dbReference>
<organism evidence="5 6">
    <name type="scientific">Paenibacillus sepulcri</name>
    <dbReference type="NCBI Taxonomy" id="359917"/>
    <lineage>
        <taxon>Bacteria</taxon>
        <taxon>Bacillati</taxon>
        <taxon>Bacillota</taxon>
        <taxon>Bacilli</taxon>
        <taxon>Bacillales</taxon>
        <taxon>Paenibacillaceae</taxon>
        <taxon>Paenibacillus</taxon>
    </lineage>
</organism>
<dbReference type="SUPFAM" id="SSF46785">
    <property type="entry name" value="Winged helix' DNA-binding domain"/>
    <property type="match status" value="1"/>
</dbReference>
<dbReference type="InterPro" id="IPR000835">
    <property type="entry name" value="HTH_MarR-typ"/>
</dbReference>
<keyword evidence="1" id="KW-0805">Transcription regulation</keyword>
<dbReference type="RefSeq" id="WP_210044909.1">
    <property type="nucleotide sequence ID" value="NZ_JBHLVU010000024.1"/>
</dbReference>
<dbReference type="Proteomes" id="UP001519887">
    <property type="component" value="Unassembled WGS sequence"/>
</dbReference>
<dbReference type="InterPro" id="IPR039422">
    <property type="entry name" value="MarR/SlyA-like"/>
</dbReference>
<sequence>MPLNEHAMEIHGLFKTLAKKVTEEWNKQTESLVSLSHFRMLYMLNLRGPQKMADLAECLHVTSGAITGIADKLIERGYIDRNRDLDDRRVVYLNITDSGKALMETLSEKQVLLYSRLVDQLDSEDVAHLKRIFTQMIETLNTTEKGL</sequence>
<dbReference type="EMBL" id="JAHZIK010000955">
    <property type="protein sequence ID" value="MBW7457763.1"/>
    <property type="molecule type" value="Genomic_DNA"/>
</dbReference>
<evidence type="ECO:0000313" key="6">
    <source>
        <dbReference type="Proteomes" id="UP001519887"/>
    </source>
</evidence>
<evidence type="ECO:0000259" key="4">
    <source>
        <dbReference type="PROSITE" id="PS50995"/>
    </source>
</evidence>
<gene>
    <name evidence="5" type="ORF">K0U00_27350</name>
</gene>
<feature type="domain" description="HTH marR-type" evidence="4">
    <location>
        <begin position="3"/>
        <end position="138"/>
    </location>
</feature>
<name>A0ABS7CA30_9BACL</name>
<dbReference type="PRINTS" id="PR00598">
    <property type="entry name" value="HTHMARR"/>
</dbReference>
<evidence type="ECO:0000256" key="2">
    <source>
        <dbReference type="ARBA" id="ARBA00023125"/>
    </source>
</evidence>
<protein>
    <submittedName>
        <fullName evidence="5">MarR family transcriptional regulator</fullName>
    </submittedName>
</protein>
<proteinExistence type="predicted"/>
<keyword evidence="6" id="KW-1185">Reference proteome</keyword>
<dbReference type="InterPro" id="IPR036390">
    <property type="entry name" value="WH_DNA-bd_sf"/>
</dbReference>
<dbReference type="InterPro" id="IPR036388">
    <property type="entry name" value="WH-like_DNA-bd_sf"/>
</dbReference>
<accession>A0ABS7CA30</accession>
<comment type="caution">
    <text evidence="5">The sequence shown here is derived from an EMBL/GenBank/DDBJ whole genome shotgun (WGS) entry which is preliminary data.</text>
</comment>
<dbReference type="PANTHER" id="PTHR33164:SF99">
    <property type="entry name" value="MARR FAMILY REGULATORY PROTEIN"/>
    <property type="match status" value="1"/>
</dbReference>
<evidence type="ECO:0000256" key="3">
    <source>
        <dbReference type="ARBA" id="ARBA00023163"/>
    </source>
</evidence>
<reference evidence="5 6" key="1">
    <citation type="submission" date="2021-07" db="EMBL/GenBank/DDBJ databases">
        <title>Paenibacillus radiodurans sp. nov., isolated from the southeastern edge of Tengger Desert.</title>
        <authorList>
            <person name="Zhang G."/>
        </authorList>
    </citation>
    <scope>NUCLEOTIDE SEQUENCE [LARGE SCALE GENOMIC DNA]</scope>
    <source>
        <strain evidence="5 6">CCM 7311</strain>
    </source>
</reference>
<dbReference type="Pfam" id="PF01047">
    <property type="entry name" value="MarR"/>
    <property type="match status" value="1"/>
</dbReference>